<evidence type="ECO:0000256" key="1">
    <source>
        <dbReference type="ARBA" id="ARBA00012266"/>
    </source>
</evidence>
<sequence length="635" mass="69712">MTPIPSPHLPDDQLGRILATYEPPPFALLYRPGSGPRDTVDVLTGEVSFPATLAEIPLEGRSGAETGEAGANDTLVLMPYRQLAERDLTAPDDGEPLITMSVAEQGTLPLDGVLARIPDVPTTLTNGRFDVSDESHAETVRRIVSEEIGAGAGANFVLKRTYRADLTSYSPHTALSLFRRLLEREEGAYWTFLIHTGERTLVGATPERHVSMENGRAVMNPVSGTYRYPPTGPTLRGVTEFLADRKEIDELFMVVDEELKMMSRICPSGGKVTGPYLKEMARLAHTEYFIEGHTSRDVREILRETMFAPTVTGSPLENAARVISRHEPGGRGYYSGVAALVGRDSCGERTLDSALLIRTADIDATGHLRIGVGSTLVRHSDPASEVGETRSKASGLLDALEESSSPRFRQHPEVRAELEKRNTRMSGFWLRDAENRRTRIPELAGLRTLVVDAEDTFTAMIAQQLSALGLDVTVQRFDEAYSFDDHDLVVMGPGPGDPRATDDPRIAHLDTAITRLLDERRPFLAVCLSHQVLSLRLGLDLLPREVPNQGVQREIDLYGARERVGFYNTYSVHSTEDKMDLAGVGPVEISRNAADTEVHGLRGPRFATMQFHAESVITVDGPRITAENVRAVMGT</sequence>
<keyword evidence="8" id="KW-1185">Reference proteome</keyword>
<feature type="domain" description="Glutamine amidotransferase" evidence="5">
    <location>
        <begin position="449"/>
        <end position="629"/>
    </location>
</feature>
<dbReference type="GO" id="GO:0004049">
    <property type="term" value="F:anthranilate synthase activity"/>
    <property type="evidence" value="ECO:0007669"/>
    <property type="project" value="UniProtKB-EC"/>
</dbReference>
<dbReference type="SUPFAM" id="SSF52317">
    <property type="entry name" value="Class I glutamine amidotransferase-like"/>
    <property type="match status" value="1"/>
</dbReference>
<dbReference type="Gene3D" id="3.40.50.880">
    <property type="match status" value="1"/>
</dbReference>
<dbReference type="RefSeq" id="WP_092524738.1">
    <property type="nucleotide sequence ID" value="NZ_FNKO01000002.1"/>
</dbReference>
<proteinExistence type="predicted"/>
<accession>A0A1H1FAS7</accession>
<dbReference type="OrthoDB" id="8594609at2"/>
<evidence type="ECO:0000313" key="7">
    <source>
        <dbReference type="EMBL" id="SDQ98020.1"/>
    </source>
</evidence>
<dbReference type="PRINTS" id="PR00099">
    <property type="entry name" value="CPSGATASE"/>
</dbReference>
<evidence type="ECO:0000256" key="4">
    <source>
        <dbReference type="ARBA" id="ARBA00047683"/>
    </source>
</evidence>
<dbReference type="GO" id="GO:0000162">
    <property type="term" value="P:L-tryptophan biosynthetic process"/>
    <property type="evidence" value="ECO:0007669"/>
    <property type="project" value="TreeGrafter"/>
</dbReference>
<protein>
    <recommendedName>
        <fullName evidence="1">anthranilate synthase</fullName>
        <ecNumber evidence="1">4.1.3.27</ecNumber>
    </recommendedName>
</protein>
<evidence type="ECO:0000259" key="6">
    <source>
        <dbReference type="Pfam" id="PF00425"/>
    </source>
</evidence>
<evidence type="ECO:0000313" key="8">
    <source>
        <dbReference type="Proteomes" id="UP000199301"/>
    </source>
</evidence>
<dbReference type="PRINTS" id="PR00096">
    <property type="entry name" value="GATASE"/>
</dbReference>
<reference evidence="8" key="1">
    <citation type="submission" date="2016-10" db="EMBL/GenBank/DDBJ databases">
        <authorList>
            <person name="Varghese N."/>
            <person name="Submissions S."/>
        </authorList>
    </citation>
    <scope>NUCLEOTIDE SEQUENCE [LARGE SCALE GENOMIC DNA]</scope>
    <source>
        <strain evidence="8">DSM 45459</strain>
    </source>
</reference>
<dbReference type="Pfam" id="PF00425">
    <property type="entry name" value="Chorismate_bind"/>
    <property type="match status" value="1"/>
</dbReference>
<organism evidence="7 8">
    <name type="scientific">Actinopolyspora saharensis</name>
    <dbReference type="NCBI Taxonomy" id="995062"/>
    <lineage>
        <taxon>Bacteria</taxon>
        <taxon>Bacillati</taxon>
        <taxon>Actinomycetota</taxon>
        <taxon>Actinomycetes</taxon>
        <taxon>Actinopolysporales</taxon>
        <taxon>Actinopolysporaceae</taxon>
        <taxon>Actinopolyspora</taxon>
    </lineage>
</organism>
<keyword evidence="3" id="KW-0456">Lyase</keyword>
<dbReference type="SUPFAM" id="SSF56322">
    <property type="entry name" value="ADC synthase"/>
    <property type="match status" value="1"/>
</dbReference>
<dbReference type="CDD" id="cd01743">
    <property type="entry name" value="GATase1_Anthranilate_Synthase"/>
    <property type="match status" value="1"/>
</dbReference>
<dbReference type="PANTHER" id="PTHR11236">
    <property type="entry name" value="AMINOBENZOATE/ANTHRANILATE SYNTHASE"/>
    <property type="match status" value="1"/>
</dbReference>
<dbReference type="InterPro" id="IPR005801">
    <property type="entry name" value="ADC_synthase"/>
</dbReference>
<evidence type="ECO:0000259" key="5">
    <source>
        <dbReference type="Pfam" id="PF00117"/>
    </source>
</evidence>
<dbReference type="STRING" id="995062.SAMN04489718_2939"/>
<keyword evidence="2" id="KW-0315">Glutamine amidotransferase</keyword>
<gene>
    <name evidence="7" type="ORF">SAMN04489718_2939</name>
</gene>
<dbReference type="InterPro" id="IPR006221">
    <property type="entry name" value="TrpG/PapA_dom"/>
</dbReference>
<dbReference type="Pfam" id="PF00117">
    <property type="entry name" value="GATase"/>
    <property type="match status" value="1"/>
</dbReference>
<dbReference type="InterPro" id="IPR029062">
    <property type="entry name" value="Class_I_gatase-like"/>
</dbReference>
<dbReference type="EC" id="4.1.3.27" evidence="1"/>
<dbReference type="PANTHER" id="PTHR11236:SF49">
    <property type="entry name" value="ANTHRANILATE SYNTHASE COMPONENT 1"/>
    <property type="match status" value="1"/>
</dbReference>
<dbReference type="InterPro" id="IPR017926">
    <property type="entry name" value="GATASE"/>
</dbReference>
<dbReference type="Gene3D" id="3.60.120.10">
    <property type="entry name" value="Anthranilate synthase"/>
    <property type="match status" value="1"/>
</dbReference>
<dbReference type="PRINTS" id="PR00097">
    <property type="entry name" value="ANTSNTHASEII"/>
</dbReference>
<name>A0A1H1FAS7_9ACTN</name>
<dbReference type="InterPro" id="IPR015890">
    <property type="entry name" value="Chorismate_C"/>
</dbReference>
<dbReference type="InterPro" id="IPR019999">
    <property type="entry name" value="Anth_synth_I-like"/>
</dbReference>
<comment type="catalytic activity">
    <reaction evidence="4">
        <text>chorismate + L-glutamine = anthranilate + pyruvate + L-glutamate + H(+)</text>
        <dbReference type="Rhea" id="RHEA:21732"/>
        <dbReference type="ChEBI" id="CHEBI:15361"/>
        <dbReference type="ChEBI" id="CHEBI:15378"/>
        <dbReference type="ChEBI" id="CHEBI:16567"/>
        <dbReference type="ChEBI" id="CHEBI:29748"/>
        <dbReference type="ChEBI" id="CHEBI:29985"/>
        <dbReference type="ChEBI" id="CHEBI:58359"/>
        <dbReference type="EC" id="4.1.3.27"/>
    </reaction>
</comment>
<dbReference type="EMBL" id="FNKO01000002">
    <property type="protein sequence ID" value="SDQ98020.1"/>
    <property type="molecule type" value="Genomic_DNA"/>
</dbReference>
<dbReference type="Proteomes" id="UP000199301">
    <property type="component" value="Unassembled WGS sequence"/>
</dbReference>
<evidence type="ECO:0000256" key="2">
    <source>
        <dbReference type="ARBA" id="ARBA00022962"/>
    </source>
</evidence>
<evidence type="ECO:0000256" key="3">
    <source>
        <dbReference type="ARBA" id="ARBA00023239"/>
    </source>
</evidence>
<feature type="domain" description="Chorismate-utilising enzyme C-terminal" evidence="6">
    <location>
        <begin position="134"/>
        <end position="392"/>
    </location>
</feature>
<dbReference type="PROSITE" id="PS51273">
    <property type="entry name" value="GATASE_TYPE_1"/>
    <property type="match status" value="1"/>
</dbReference>
<dbReference type="AlphaFoldDB" id="A0A1H1FAS7"/>